<dbReference type="Proteomes" id="UP001620626">
    <property type="component" value="Unassembled WGS sequence"/>
</dbReference>
<evidence type="ECO:0000256" key="3">
    <source>
        <dbReference type="ARBA" id="ARBA00023018"/>
    </source>
</evidence>
<evidence type="ECO:0000259" key="9">
    <source>
        <dbReference type="PROSITE" id="PS51886"/>
    </source>
</evidence>
<evidence type="ECO:0000256" key="6">
    <source>
        <dbReference type="ARBA" id="ARBA00034103"/>
    </source>
</evidence>
<evidence type="ECO:0000256" key="1">
    <source>
        <dbReference type="ARBA" id="ARBA00004156"/>
    </source>
</evidence>
<dbReference type="GO" id="GO:0012505">
    <property type="term" value="C:endomembrane system"/>
    <property type="evidence" value="ECO:0007669"/>
    <property type="project" value="UniProtKB-SubCell"/>
</dbReference>
<gene>
    <name evidence="10" type="ORF">niasHT_007470</name>
</gene>
<dbReference type="Gene3D" id="1.10.472.80">
    <property type="entry name" value="Ypt/Rab-GAP domain of gyp1p, domain 3"/>
    <property type="match status" value="1"/>
</dbReference>
<evidence type="ECO:0000313" key="10">
    <source>
        <dbReference type="EMBL" id="KAL3117067.1"/>
    </source>
</evidence>
<feature type="region of interest" description="Disordered" evidence="7">
    <location>
        <begin position="109"/>
        <end position="129"/>
    </location>
</feature>
<keyword evidence="5" id="KW-0968">Cytoplasmic vesicle</keyword>
<dbReference type="PROSITE" id="PS51886">
    <property type="entry name" value="TLDC"/>
    <property type="match status" value="1"/>
</dbReference>
<evidence type="ECO:0000259" key="8">
    <source>
        <dbReference type="PROSITE" id="PS50086"/>
    </source>
</evidence>
<dbReference type="InterPro" id="IPR006571">
    <property type="entry name" value="TLDc_dom"/>
</dbReference>
<evidence type="ECO:0000256" key="7">
    <source>
        <dbReference type="SAM" id="MobiDB-lite"/>
    </source>
</evidence>
<dbReference type="GO" id="GO:0030659">
    <property type="term" value="C:cytoplasmic vesicle membrane"/>
    <property type="evidence" value="ECO:0007669"/>
    <property type="project" value="UniProtKB-SubCell"/>
</dbReference>
<dbReference type="Pfam" id="PF07534">
    <property type="entry name" value="TLD"/>
    <property type="match status" value="1"/>
</dbReference>
<keyword evidence="3" id="KW-0770">Synapse</keyword>
<dbReference type="PANTHER" id="PTHR23354:SF122">
    <property type="entry name" value="GTPASE-ACTIVATING PROTEIN SKYWALKER"/>
    <property type="match status" value="1"/>
</dbReference>
<evidence type="ECO:0000256" key="5">
    <source>
        <dbReference type="ARBA" id="ARBA00023329"/>
    </source>
</evidence>
<dbReference type="EMBL" id="JBICBT010000334">
    <property type="protein sequence ID" value="KAL3117067.1"/>
    <property type="molecule type" value="Genomic_DNA"/>
</dbReference>
<dbReference type="PANTHER" id="PTHR23354">
    <property type="entry name" value="NUCLEOLAR PROTEIN 7/ESTROGEN RECEPTOR COACTIVATOR-RELATED"/>
    <property type="match status" value="1"/>
</dbReference>
<proteinExistence type="predicted"/>
<keyword evidence="4" id="KW-0472">Membrane</keyword>
<comment type="caution">
    <text evidence="10">The sequence shown here is derived from an EMBL/GenBank/DDBJ whole genome shotgun (WGS) entry which is preliminary data.</text>
</comment>
<dbReference type="InterPro" id="IPR035969">
    <property type="entry name" value="Rab-GAP_TBC_sf"/>
</dbReference>
<dbReference type="SUPFAM" id="SSF47923">
    <property type="entry name" value="Ypt/Rab-GAP domain of gyp1p"/>
    <property type="match status" value="1"/>
</dbReference>
<sequence>MKTNVIGSELVILQQNSDFSQMPGTSKMAIGYASKSVNKTTETAAGDESQRRRLDEVTTAFSATAIEFDGTSTTIESSPFIRSYNVPDVVAPSKLSRLSLAIRRSLRLGPRRPKTEETPPQPGIVVPEEQLPPFTDFTDLRPEIFVHPSYGSKEDLLNLLSPKHIRQLKNFLRDNNWPVSHEIRRDLWRVLVSNGDKEFDSSRHFFHEHIATLFRGKAQNFRPAFLSEPGIVVCDHGLKQVGVINLQRLLIVIEYAKPEIRFVPVLYPLCAVFLHYHSPDDTFACVSRLLSQGNRFVLQSELAVFASRYTILALLKKFKKKIFNKLKRRLGTEEAKMADVFANWYFWIFKHLPLPYLIRVMDCFLVEGQKMLARAALTILYLWSKQQDEPHKLKMMANSTPTATPKAPPLGAANSPLGGRTTAGPLEDQQIFDISTEISDVACRMPISVQTFLDIGFSIRRFGNSFLYRKQRHYEAKFRNLVARQRAQKNARQVDDRIYTPAFSSQIVDEEVARELMGALPARFQLETPTLLFRLSEHGTSFVQFWTRLDEADQSILIIRTTDNHIFGAYLSSTWAERKDLRERTKTRYFGTGESFVWRLDDELKLPVFYTWCDQTCDNFFMTAGDKYMLIGSGGGDAIAIRDELVAGSSRPSTTFQSPELVPGGQYQIDELEAFGISSVN</sequence>
<reference evidence="10 11" key="1">
    <citation type="submission" date="2024-10" db="EMBL/GenBank/DDBJ databases">
        <authorList>
            <person name="Kim D."/>
        </authorList>
    </citation>
    <scope>NUCLEOTIDE SEQUENCE [LARGE SCALE GENOMIC DNA]</scope>
    <source>
        <strain evidence="10">BH-2024</strain>
    </source>
</reference>
<dbReference type="SMART" id="SM00164">
    <property type="entry name" value="TBC"/>
    <property type="match status" value="1"/>
</dbReference>
<dbReference type="InterPro" id="IPR000195">
    <property type="entry name" value="Rab-GAP-TBC_dom"/>
</dbReference>
<feature type="domain" description="Rab-GAP TBC" evidence="8">
    <location>
        <begin position="178"/>
        <end position="368"/>
    </location>
</feature>
<accession>A0ABD2LP94</accession>
<protein>
    <recommendedName>
        <fullName evidence="12">TBC1 domain family member 24</fullName>
    </recommendedName>
</protein>
<dbReference type="SMART" id="SM00584">
    <property type="entry name" value="TLDc"/>
    <property type="match status" value="1"/>
</dbReference>
<evidence type="ECO:0000256" key="2">
    <source>
        <dbReference type="ARBA" id="ARBA00004184"/>
    </source>
</evidence>
<name>A0ABD2LP94_9BILA</name>
<feature type="domain" description="TLDc" evidence="9">
    <location>
        <begin position="506"/>
        <end position="678"/>
    </location>
</feature>
<feature type="region of interest" description="Disordered" evidence="7">
    <location>
        <begin position="398"/>
        <end position="419"/>
    </location>
</feature>
<evidence type="ECO:0000313" key="11">
    <source>
        <dbReference type="Proteomes" id="UP001620626"/>
    </source>
</evidence>
<dbReference type="Pfam" id="PF00566">
    <property type="entry name" value="RabGAP-TBC"/>
    <property type="match status" value="1"/>
</dbReference>
<comment type="subcellular location">
    <subcellularLocation>
        <location evidence="1">Cytoplasmic vesicle membrane</location>
    </subcellularLocation>
    <subcellularLocation>
        <location evidence="2">Endomembrane system</location>
        <topology evidence="2">Peripheral membrane protein</topology>
    </subcellularLocation>
    <subcellularLocation>
        <location evidence="6">Synapse</location>
    </subcellularLocation>
</comment>
<keyword evidence="11" id="KW-1185">Reference proteome</keyword>
<organism evidence="10 11">
    <name type="scientific">Heterodera trifolii</name>
    <dbReference type="NCBI Taxonomy" id="157864"/>
    <lineage>
        <taxon>Eukaryota</taxon>
        <taxon>Metazoa</taxon>
        <taxon>Ecdysozoa</taxon>
        <taxon>Nematoda</taxon>
        <taxon>Chromadorea</taxon>
        <taxon>Rhabditida</taxon>
        <taxon>Tylenchina</taxon>
        <taxon>Tylenchomorpha</taxon>
        <taxon>Tylenchoidea</taxon>
        <taxon>Heteroderidae</taxon>
        <taxon>Heteroderinae</taxon>
        <taxon>Heterodera</taxon>
    </lineage>
</organism>
<evidence type="ECO:0000256" key="4">
    <source>
        <dbReference type="ARBA" id="ARBA00023136"/>
    </source>
</evidence>
<dbReference type="AlphaFoldDB" id="A0ABD2LP94"/>
<dbReference type="PROSITE" id="PS50086">
    <property type="entry name" value="TBC_RABGAP"/>
    <property type="match status" value="1"/>
</dbReference>
<evidence type="ECO:0008006" key="12">
    <source>
        <dbReference type="Google" id="ProtNLM"/>
    </source>
</evidence>
<dbReference type="GO" id="GO:0045202">
    <property type="term" value="C:synapse"/>
    <property type="evidence" value="ECO:0007669"/>
    <property type="project" value="UniProtKB-SubCell"/>
</dbReference>